<dbReference type="KEGG" id="ovi:T265_08364"/>
<gene>
    <name evidence="2" type="ORF">T265_08364</name>
</gene>
<organism evidence="2 3">
    <name type="scientific">Opisthorchis viverrini</name>
    <name type="common">Southeast Asian liver fluke</name>
    <dbReference type="NCBI Taxonomy" id="6198"/>
    <lineage>
        <taxon>Eukaryota</taxon>
        <taxon>Metazoa</taxon>
        <taxon>Spiralia</taxon>
        <taxon>Lophotrochozoa</taxon>
        <taxon>Platyhelminthes</taxon>
        <taxon>Trematoda</taxon>
        <taxon>Digenea</taxon>
        <taxon>Opisthorchiida</taxon>
        <taxon>Opisthorchiata</taxon>
        <taxon>Opisthorchiidae</taxon>
        <taxon>Opisthorchis</taxon>
    </lineage>
</organism>
<dbReference type="EMBL" id="KL596833">
    <property type="protein sequence ID" value="KER23817.1"/>
    <property type="molecule type" value="Genomic_DNA"/>
</dbReference>
<evidence type="ECO:0000313" key="3">
    <source>
        <dbReference type="Proteomes" id="UP000054324"/>
    </source>
</evidence>
<dbReference type="Proteomes" id="UP000054324">
    <property type="component" value="Unassembled WGS sequence"/>
</dbReference>
<keyword evidence="3" id="KW-1185">Reference proteome</keyword>
<dbReference type="OrthoDB" id="6226771at2759"/>
<dbReference type="RefSeq" id="XP_009172412.1">
    <property type="nucleotide sequence ID" value="XM_009174148.1"/>
</dbReference>
<feature type="domain" description="Trematode PH-like" evidence="1">
    <location>
        <begin position="39"/>
        <end position="168"/>
    </location>
</feature>
<name>A0A074ZDV5_OPIVI</name>
<evidence type="ECO:0000259" key="1">
    <source>
        <dbReference type="Pfam" id="PF25356"/>
    </source>
</evidence>
<dbReference type="GeneID" id="20322543"/>
<dbReference type="Pfam" id="PF25356">
    <property type="entry name" value="PH_trem"/>
    <property type="match status" value="1"/>
</dbReference>
<dbReference type="CTD" id="20322543"/>
<proteinExistence type="predicted"/>
<protein>
    <recommendedName>
        <fullName evidence="1">Trematode PH-like domain-containing protein</fullName>
    </recommendedName>
</protein>
<sequence>MESKRSTVEIRSADEERFRARVGSLPEAIRSNNLVDKKTKQNIEYQCFIIQKKQYRVAKQSELTDDRINELLDKYYTTKPHLCQLFCLEDHMRFSRLLAFDNTTFRLTLKYSSIKCWTLSSRYVDAICLLVKEPKSDKQTFEIYQCTSQQDAENISYLLSRVKQEPNCMFGKLRSPFSAPSALKTFFGPDSSLSEMRMHMVDDAQQTDLQPEQPKYGPFKARYSYDARYYKSDLEATQSTSTEPLMVRRRKTLPYLEGVQSPIAHYRFSSVPKPSTPEDNWTDNVTFLQCDPKRGPRLSATGPIYMFAVRIKEDPCTRTSLTLT</sequence>
<reference evidence="2 3" key="1">
    <citation type="submission" date="2013-11" db="EMBL/GenBank/DDBJ databases">
        <title>Opisthorchis viverrini - life in the bile duct.</title>
        <authorList>
            <person name="Young N.D."/>
            <person name="Nagarajan N."/>
            <person name="Lin S.J."/>
            <person name="Korhonen P.K."/>
            <person name="Jex A.R."/>
            <person name="Hall R.S."/>
            <person name="Safavi-Hemami H."/>
            <person name="Kaewkong W."/>
            <person name="Bertrand D."/>
            <person name="Gao S."/>
            <person name="Seet Q."/>
            <person name="Wongkham S."/>
            <person name="Teh B.T."/>
            <person name="Wongkham C."/>
            <person name="Intapan P.M."/>
            <person name="Maleewong W."/>
            <person name="Yang X."/>
            <person name="Hu M."/>
            <person name="Wang Z."/>
            <person name="Hofmann A."/>
            <person name="Sternberg P.W."/>
            <person name="Tan P."/>
            <person name="Wang J."/>
            <person name="Gasser R.B."/>
        </authorList>
    </citation>
    <scope>NUCLEOTIDE SEQUENCE [LARGE SCALE GENOMIC DNA]</scope>
</reference>
<dbReference type="InterPro" id="IPR057376">
    <property type="entry name" value="PH_trem"/>
</dbReference>
<evidence type="ECO:0000313" key="2">
    <source>
        <dbReference type="EMBL" id="KER23817.1"/>
    </source>
</evidence>
<accession>A0A074ZDV5</accession>
<dbReference type="AlphaFoldDB" id="A0A074ZDV5"/>